<dbReference type="PANTHER" id="PTHR35317">
    <property type="entry name" value="OS04G0629600 PROTEIN"/>
    <property type="match status" value="1"/>
</dbReference>
<dbReference type="Pfam" id="PF00098">
    <property type="entry name" value="zf-CCHC"/>
    <property type="match status" value="1"/>
</dbReference>
<evidence type="ECO:0000256" key="1">
    <source>
        <dbReference type="PROSITE-ProRule" id="PRU00047"/>
    </source>
</evidence>
<keyword evidence="1" id="KW-0862">Zinc</keyword>
<dbReference type="EMBL" id="BQNB010019318">
    <property type="protein sequence ID" value="GJT84039.1"/>
    <property type="molecule type" value="Genomic_DNA"/>
</dbReference>
<dbReference type="PANTHER" id="PTHR35317:SF23">
    <property type="entry name" value="OS04G0629600 PROTEIN"/>
    <property type="match status" value="1"/>
</dbReference>
<reference evidence="3" key="1">
    <citation type="journal article" date="2022" name="Int. J. Mol. Sci.">
        <title>Draft Genome of Tanacetum Coccineum: Genomic Comparison of Closely Related Tanacetum-Family Plants.</title>
        <authorList>
            <person name="Yamashiro T."/>
            <person name="Shiraishi A."/>
            <person name="Nakayama K."/>
            <person name="Satake H."/>
        </authorList>
    </citation>
    <scope>NUCLEOTIDE SEQUENCE</scope>
</reference>
<sequence>MTPRQLSMLMNVNFIDTDDKWKWEFELDVLFSVHSTWKRIVNIVTRWCRNVPIKVNIMMWRLMWDRLPTRINLTDKDIDIPSVLFPICNNELESSDHVFFKANERPPMLEKGNYIPWESRFRRFLDNKLEDGERVWNSIQNGPYQRPMVVDPTNPTVPILEPLSKMIECDKKHYIVDARVMNYLLQAIPNDIYNSVDACKNAKEMWERIKRLMHGSEITTHVRYSRLMDEFDKFAAKEGESLDSMHERLTTLVNVMDLVDYDDEYQGELQGDSQEDNLTTAMMLLSRAISQKFSTPTNNRLCISSNIRNQAVVQDGRVDIQTKNAGYGGNANKNAGRNITQGFNTGNASDESNQIIQRVPRTESTPGKSNVKCYDCNENGHYARECQKPKVHDAKYFREQMLLAMKDKAGSNLSNEENDFMLDTSYGEDLEELTAAVMFVTPRQGGNARRNENGYHHNTMVSI</sequence>
<dbReference type="InterPro" id="IPR036875">
    <property type="entry name" value="Znf_CCHC_sf"/>
</dbReference>
<dbReference type="SUPFAM" id="SSF57756">
    <property type="entry name" value="Retrovirus zinc finger-like domains"/>
    <property type="match status" value="1"/>
</dbReference>
<dbReference type="SMART" id="SM00343">
    <property type="entry name" value="ZnF_C2HC"/>
    <property type="match status" value="1"/>
</dbReference>
<protein>
    <submittedName>
        <fullName evidence="3">Retrovirus-related pol polyprotein from transposon TNT 1-94</fullName>
    </submittedName>
</protein>
<organism evidence="3 4">
    <name type="scientific">Tanacetum coccineum</name>
    <dbReference type="NCBI Taxonomy" id="301880"/>
    <lineage>
        <taxon>Eukaryota</taxon>
        <taxon>Viridiplantae</taxon>
        <taxon>Streptophyta</taxon>
        <taxon>Embryophyta</taxon>
        <taxon>Tracheophyta</taxon>
        <taxon>Spermatophyta</taxon>
        <taxon>Magnoliopsida</taxon>
        <taxon>eudicotyledons</taxon>
        <taxon>Gunneridae</taxon>
        <taxon>Pentapetalae</taxon>
        <taxon>asterids</taxon>
        <taxon>campanulids</taxon>
        <taxon>Asterales</taxon>
        <taxon>Asteraceae</taxon>
        <taxon>Asteroideae</taxon>
        <taxon>Anthemideae</taxon>
        <taxon>Anthemidinae</taxon>
        <taxon>Tanacetum</taxon>
    </lineage>
</organism>
<keyword evidence="1" id="KW-0479">Metal-binding</keyword>
<dbReference type="PROSITE" id="PS50158">
    <property type="entry name" value="ZF_CCHC"/>
    <property type="match status" value="1"/>
</dbReference>
<reference evidence="3" key="2">
    <citation type="submission" date="2022-01" db="EMBL/GenBank/DDBJ databases">
        <authorList>
            <person name="Yamashiro T."/>
            <person name="Shiraishi A."/>
            <person name="Satake H."/>
            <person name="Nakayama K."/>
        </authorList>
    </citation>
    <scope>NUCLEOTIDE SEQUENCE</scope>
</reference>
<keyword evidence="1" id="KW-0863">Zinc-finger</keyword>
<gene>
    <name evidence="3" type="ORF">Tco_1058381</name>
</gene>
<evidence type="ECO:0000313" key="4">
    <source>
        <dbReference type="Proteomes" id="UP001151760"/>
    </source>
</evidence>
<dbReference type="Gene3D" id="4.10.60.10">
    <property type="entry name" value="Zinc finger, CCHC-type"/>
    <property type="match status" value="1"/>
</dbReference>
<comment type="caution">
    <text evidence="3">The sequence shown here is derived from an EMBL/GenBank/DDBJ whole genome shotgun (WGS) entry which is preliminary data.</text>
</comment>
<evidence type="ECO:0000313" key="3">
    <source>
        <dbReference type="EMBL" id="GJT84039.1"/>
    </source>
</evidence>
<keyword evidence="4" id="KW-1185">Reference proteome</keyword>
<dbReference type="Pfam" id="PF14223">
    <property type="entry name" value="Retrotran_gag_2"/>
    <property type="match status" value="1"/>
</dbReference>
<dbReference type="InterPro" id="IPR026960">
    <property type="entry name" value="RVT-Znf"/>
</dbReference>
<feature type="domain" description="CCHC-type" evidence="2">
    <location>
        <begin position="372"/>
        <end position="388"/>
    </location>
</feature>
<dbReference type="Pfam" id="PF13966">
    <property type="entry name" value="zf-RVT"/>
    <property type="match status" value="1"/>
</dbReference>
<name>A0ABQ5H891_9ASTR</name>
<evidence type="ECO:0000259" key="2">
    <source>
        <dbReference type="PROSITE" id="PS50158"/>
    </source>
</evidence>
<dbReference type="Proteomes" id="UP001151760">
    <property type="component" value="Unassembled WGS sequence"/>
</dbReference>
<accession>A0ABQ5H891</accession>
<dbReference type="InterPro" id="IPR001878">
    <property type="entry name" value="Znf_CCHC"/>
</dbReference>
<proteinExistence type="predicted"/>